<dbReference type="Proteomes" id="UP001501231">
    <property type="component" value="Unassembled WGS sequence"/>
</dbReference>
<evidence type="ECO:0000313" key="2">
    <source>
        <dbReference type="EMBL" id="GAA2427080.1"/>
    </source>
</evidence>
<accession>A0ABN3JCN4</accession>
<organism evidence="2 3">
    <name type="scientific">Actinomadura vinacea</name>
    <dbReference type="NCBI Taxonomy" id="115336"/>
    <lineage>
        <taxon>Bacteria</taxon>
        <taxon>Bacillati</taxon>
        <taxon>Actinomycetota</taxon>
        <taxon>Actinomycetes</taxon>
        <taxon>Streptosporangiales</taxon>
        <taxon>Thermomonosporaceae</taxon>
        <taxon>Actinomadura</taxon>
    </lineage>
</organism>
<reference evidence="2 3" key="1">
    <citation type="journal article" date="2019" name="Int. J. Syst. Evol. Microbiol.">
        <title>The Global Catalogue of Microorganisms (GCM) 10K type strain sequencing project: providing services to taxonomists for standard genome sequencing and annotation.</title>
        <authorList>
            <consortium name="The Broad Institute Genomics Platform"/>
            <consortium name="The Broad Institute Genome Sequencing Center for Infectious Disease"/>
            <person name="Wu L."/>
            <person name="Ma J."/>
        </authorList>
    </citation>
    <scope>NUCLEOTIDE SEQUENCE [LARGE SCALE GENOMIC DNA]</scope>
    <source>
        <strain evidence="2 3">JCM 3325</strain>
    </source>
</reference>
<feature type="transmembrane region" description="Helical" evidence="1">
    <location>
        <begin position="21"/>
        <end position="43"/>
    </location>
</feature>
<name>A0ABN3JCN4_9ACTN</name>
<dbReference type="InterPro" id="IPR049978">
    <property type="entry name" value="SCO6880-like"/>
</dbReference>
<evidence type="ECO:0000313" key="3">
    <source>
        <dbReference type="Proteomes" id="UP001501231"/>
    </source>
</evidence>
<dbReference type="EMBL" id="BAAARW010000016">
    <property type="protein sequence ID" value="GAA2427080.1"/>
    <property type="molecule type" value="Genomic_DNA"/>
</dbReference>
<proteinExistence type="predicted"/>
<protein>
    <recommendedName>
        <fullName evidence="4">Integral membrane protein</fullName>
    </recommendedName>
</protein>
<sequence>MATNYREPNTYGNWRKPVSPGIWRLGLIGTVILMAGMVVVTLIAMVSLLAGLISAAVMGLVMLPLTIQDRYGRNGLQAMTARMAWWSGRSQGWHLYRSGPLGITAFGSHRLPGLLAASRLVEAQDSYGRPFALVVVPSTEHYTVVLECSADGASLVDQEQIDTWVDHWGHWLGALAFEPGLAAASVTIETAPDLGYRLREEVTANTDPNAPDMARAALQEILRNYPEGSARVSTRIALTYSAAARPGVKRRSQDEIVREIGTRVAGLASELGMTGAGAARPMTAGQLATAVRMAYDPDAQSALEAAEGQEPRWENAGPVAAQEFWDHYVHDSGHSITWGMAEAPRGEVLSNVMTGLVSPHRDIARKRVTFLYRPYDPAAATTIVERDRKDARFRLTGANSAARDEIAVVNSDQSAIEEAKGAGLTRFTMLVTATVRSAQELELAAAAVDTLAPPARVRLRRMYGSQASAFTAALPLGLVLPDHLQVPSVVREAL</sequence>
<keyword evidence="1" id="KW-0812">Transmembrane</keyword>
<dbReference type="RefSeq" id="WP_344591319.1">
    <property type="nucleotide sequence ID" value="NZ_BAAARW010000016.1"/>
</dbReference>
<keyword evidence="3" id="KW-1185">Reference proteome</keyword>
<dbReference type="NCBIfam" id="NF042935">
    <property type="entry name" value="SCO6880_fam"/>
    <property type="match status" value="1"/>
</dbReference>
<comment type="caution">
    <text evidence="2">The sequence shown here is derived from an EMBL/GenBank/DDBJ whole genome shotgun (WGS) entry which is preliminary data.</text>
</comment>
<evidence type="ECO:0008006" key="4">
    <source>
        <dbReference type="Google" id="ProtNLM"/>
    </source>
</evidence>
<keyword evidence="1" id="KW-0472">Membrane</keyword>
<gene>
    <name evidence="2" type="ORF">GCM10010191_44810</name>
</gene>
<feature type="transmembrane region" description="Helical" evidence="1">
    <location>
        <begin position="49"/>
        <end position="67"/>
    </location>
</feature>
<evidence type="ECO:0000256" key="1">
    <source>
        <dbReference type="SAM" id="Phobius"/>
    </source>
</evidence>
<keyword evidence="1" id="KW-1133">Transmembrane helix</keyword>